<dbReference type="InterPro" id="IPR000182">
    <property type="entry name" value="GNAT_dom"/>
</dbReference>
<evidence type="ECO:0000259" key="3">
    <source>
        <dbReference type="PROSITE" id="PS51186"/>
    </source>
</evidence>
<dbReference type="PROSITE" id="PS51186">
    <property type="entry name" value="GNAT"/>
    <property type="match status" value="1"/>
</dbReference>
<sequence>MSEYYSNADEVKIQKASSEQFPRLSQLWLDTSLSAHSFIDSDYWEANQQAMETRHLPGSEVYVCTENGEIVGFAAMSENHLAALFVDEFCQGRGYGRLMLDYVKRDRDTVTLNVFVQNAKAAEFYRKNGFQIEREQTDEATSEREYVMVWKQT</sequence>
<dbReference type="RefSeq" id="WP_018978097.1">
    <property type="nucleotide sequence ID" value="NZ_BMLN01000009.1"/>
</dbReference>
<dbReference type="Gene3D" id="3.40.630.30">
    <property type="match status" value="1"/>
</dbReference>
<dbReference type="EMBL" id="BMLN01000009">
    <property type="protein sequence ID" value="GGO04959.1"/>
    <property type="molecule type" value="Genomic_DNA"/>
</dbReference>
<dbReference type="InterPro" id="IPR016181">
    <property type="entry name" value="Acyl_CoA_acyltransferase"/>
</dbReference>
<keyword evidence="1" id="KW-0808">Transferase</keyword>
<evidence type="ECO:0000313" key="4">
    <source>
        <dbReference type="EMBL" id="GGO04959.1"/>
    </source>
</evidence>
<evidence type="ECO:0000256" key="2">
    <source>
        <dbReference type="ARBA" id="ARBA00023315"/>
    </source>
</evidence>
<dbReference type="Proteomes" id="UP000606653">
    <property type="component" value="Unassembled WGS sequence"/>
</dbReference>
<dbReference type="CDD" id="cd04301">
    <property type="entry name" value="NAT_SF"/>
    <property type="match status" value="1"/>
</dbReference>
<comment type="caution">
    <text evidence="4">The sequence shown here is derived from an EMBL/GenBank/DDBJ whole genome shotgun (WGS) entry which is preliminary data.</text>
</comment>
<evidence type="ECO:0000313" key="5">
    <source>
        <dbReference type="Proteomes" id="UP000606653"/>
    </source>
</evidence>
<organism evidence="4 5">
    <name type="scientific">Saccharibacillus kuerlensis</name>
    <dbReference type="NCBI Taxonomy" id="459527"/>
    <lineage>
        <taxon>Bacteria</taxon>
        <taxon>Bacillati</taxon>
        <taxon>Bacillota</taxon>
        <taxon>Bacilli</taxon>
        <taxon>Bacillales</taxon>
        <taxon>Paenibacillaceae</taxon>
        <taxon>Saccharibacillus</taxon>
    </lineage>
</organism>
<dbReference type="PANTHER" id="PTHR43800">
    <property type="entry name" value="PEPTIDYL-LYSINE N-ACETYLTRANSFERASE YJAB"/>
    <property type="match status" value="1"/>
</dbReference>
<protein>
    <submittedName>
        <fullName evidence="4">Acetyltransferase</fullName>
    </submittedName>
</protein>
<keyword evidence="2" id="KW-0012">Acyltransferase</keyword>
<feature type="domain" description="N-acetyltransferase" evidence="3">
    <location>
        <begin position="11"/>
        <end position="153"/>
    </location>
</feature>
<keyword evidence="5" id="KW-1185">Reference proteome</keyword>
<accession>A0ABQ2L692</accession>
<dbReference type="SUPFAM" id="SSF55729">
    <property type="entry name" value="Acyl-CoA N-acyltransferases (Nat)"/>
    <property type="match status" value="1"/>
</dbReference>
<proteinExistence type="predicted"/>
<name>A0ABQ2L692_9BACL</name>
<reference evidence="5" key="1">
    <citation type="journal article" date="2019" name="Int. J. Syst. Evol. Microbiol.">
        <title>The Global Catalogue of Microorganisms (GCM) 10K type strain sequencing project: providing services to taxonomists for standard genome sequencing and annotation.</title>
        <authorList>
            <consortium name="The Broad Institute Genomics Platform"/>
            <consortium name="The Broad Institute Genome Sequencing Center for Infectious Disease"/>
            <person name="Wu L."/>
            <person name="Ma J."/>
        </authorList>
    </citation>
    <scope>NUCLEOTIDE SEQUENCE [LARGE SCALE GENOMIC DNA]</scope>
    <source>
        <strain evidence="5">CGMCC 1.6964</strain>
    </source>
</reference>
<dbReference type="Pfam" id="PF13508">
    <property type="entry name" value="Acetyltransf_7"/>
    <property type="match status" value="1"/>
</dbReference>
<gene>
    <name evidence="4" type="ORF">GCM10010969_30820</name>
</gene>
<dbReference type="PANTHER" id="PTHR43800:SF1">
    <property type="entry name" value="PEPTIDYL-LYSINE N-ACETYLTRANSFERASE YJAB"/>
    <property type="match status" value="1"/>
</dbReference>
<evidence type="ECO:0000256" key="1">
    <source>
        <dbReference type="ARBA" id="ARBA00022679"/>
    </source>
</evidence>